<dbReference type="Pfam" id="PF01321">
    <property type="entry name" value="Creatinase_N"/>
    <property type="match status" value="1"/>
</dbReference>
<evidence type="ECO:0000256" key="4">
    <source>
        <dbReference type="ARBA" id="ARBA00022801"/>
    </source>
</evidence>
<dbReference type="InterPro" id="IPR032416">
    <property type="entry name" value="Peptidase_M24_C"/>
</dbReference>
<dbReference type="InterPro" id="IPR050422">
    <property type="entry name" value="X-Pro_aminopeptidase_P"/>
</dbReference>
<dbReference type="Gene3D" id="3.40.350.10">
    <property type="entry name" value="Creatinase/prolidase N-terminal domain"/>
    <property type="match status" value="2"/>
</dbReference>
<evidence type="ECO:0000256" key="3">
    <source>
        <dbReference type="ARBA" id="ARBA00022723"/>
    </source>
</evidence>
<reference evidence="9" key="1">
    <citation type="submission" date="2022-06" db="EMBL/GenBank/DDBJ databases">
        <authorList>
            <consortium name="SYNGENTA / RWTH Aachen University"/>
        </authorList>
    </citation>
    <scope>NUCLEOTIDE SEQUENCE</scope>
</reference>
<dbReference type="EMBL" id="CALTRL010001868">
    <property type="protein sequence ID" value="CAH7673977.1"/>
    <property type="molecule type" value="Genomic_DNA"/>
</dbReference>
<dbReference type="Pfam" id="PF00557">
    <property type="entry name" value="Peptidase_M24"/>
    <property type="match status" value="1"/>
</dbReference>
<evidence type="ECO:0000259" key="6">
    <source>
        <dbReference type="Pfam" id="PF00557"/>
    </source>
</evidence>
<keyword evidence="3" id="KW-0479">Metal-binding</keyword>
<dbReference type="SUPFAM" id="SSF53092">
    <property type="entry name" value="Creatinase/prolidase N-terminal domain"/>
    <property type="match status" value="1"/>
</dbReference>
<dbReference type="GO" id="GO:0005737">
    <property type="term" value="C:cytoplasm"/>
    <property type="evidence" value="ECO:0007669"/>
    <property type="project" value="UniProtKB-ARBA"/>
</dbReference>
<evidence type="ECO:0000256" key="2">
    <source>
        <dbReference type="ARBA" id="ARBA00008766"/>
    </source>
</evidence>
<dbReference type="CDD" id="cd01085">
    <property type="entry name" value="APP"/>
    <property type="match status" value="1"/>
</dbReference>
<dbReference type="InterPro" id="IPR000587">
    <property type="entry name" value="Creatinase_N"/>
</dbReference>
<evidence type="ECO:0000313" key="9">
    <source>
        <dbReference type="EMBL" id="CAH7673977.1"/>
    </source>
</evidence>
<dbReference type="AlphaFoldDB" id="A0AAV0AX95"/>
<comment type="similarity">
    <text evidence="2">Belongs to the peptidase M24B family.</text>
</comment>
<dbReference type="InterPro" id="IPR033740">
    <property type="entry name" value="Pept_M24B"/>
</dbReference>
<keyword evidence="10" id="KW-1185">Reference proteome</keyword>
<evidence type="ECO:0000256" key="1">
    <source>
        <dbReference type="ARBA" id="ARBA00001936"/>
    </source>
</evidence>
<evidence type="ECO:0000256" key="5">
    <source>
        <dbReference type="ARBA" id="ARBA00023211"/>
    </source>
</evidence>
<keyword evidence="5" id="KW-0464">Manganese</keyword>
<proteinExistence type="inferred from homology"/>
<dbReference type="Proteomes" id="UP001153365">
    <property type="component" value="Unassembled WGS sequence"/>
</dbReference>
<evidence type="ECO:0000259" key="7">
    <source>
        <dbReference type="Pfam" id="PF01321"/>
    </source>
</evidence>
<dbReference type="Pfam" id="PF16189">
    <property type="entry name" value="Creatinase_N_2"/>
    <property type="match status" value="1"/>
</dbReference>
<dbReference type="InterPro" id="IPR000994">
    <property type="entry name" value="Pept_M24"/>
</dbReference>
<dbReference type="GO" id="GO:0070006">
    <property type="term" value="F:metalloaminopeptidase activity"/>
    <property type="evidence" value="ECO:0007669"/>
    <property type="project" value="InterPro"/>
</dbReference>
<organism evidence="9 10">
    <name type="scientific">Phakopsora pachyrhizi</name>
    <name type="common">Asian soybean rust disease fungus</name>
    <dbReference type="NCBI Taxonomy" id="170000"/>
    <lineage>
        <taxon>Eukaryota</taxon>
        <taxon>Fungi</taxon>
        <taxon>Dikarya</taxon>
        <taxon>Basidiomycota</taxon>
        <taxon>Pucciniomycotina</taxon>
        <taxon>Pucciniomycetes</taxon>
        <taxon>Pucciniales</taxon>
        <taxon>Phakopsoraceae</taxon>
        <taxon>Phakopsora</taxon>
    </lineage>
</organism>
<dbReference type="FunFam" id="3.90.230.10:FF:000007">
    <property type="entry name" value="Xaa-Pro aminopeptidase P"/>
    <property type="match status" value="1"/>
</dbReference>
<feature type="domain" description="Peptidase M24 C-terminal" evidence="8">
    <location>
        <begin position="608"/>
        <end position="671"/>
    </location>
</feature>
<protein>
    <submittedName>
        <fullName evidence="9">Cytoplasm protein</fullName>
    </submittedName>
</protein>
<comment type="caution">
    <text evidence="9">The sequence shown here is derived from an EMBL/GenBank/DDBJ whole genome shotgun (WGS) entry which is preliminary data.</text>
</comment>
<sequence>MTLSNDDREVSSTNEPIRDRLNALKALMRDHKVSIYIVPSQDAHGSEYICSADERREFLTGFTGSAGTAIVLLDEDQSYLFTDGRYFNQASKELDPSSWTLVKQGINNQTSWQAVVLNYIRSKTRDDHDLSDGHSFSGIRIGCDPSLVSIEEVKDLVNKLEQFPGSGLVSVEQNLVDVVWGSLRPNRTHNPIIELDLKHAGVSSSEKLSKLYQSISSFSDSDQEALGMVLSALDEIAWLFNLRGSDIIFNPVFFSYAWIGIDSKGIKSIVLFVEEDQLDGSVKDYLNKLEVEINPYGEIWNYLDRIKSQISESSTKKKSCKVLISNKSSWAIETRLGGGPSTIKINSPIQELKALKNNTEINGFKECHLRDGAALVSYFAWLEDQLLVKNNKTLNEFDGSIELEKRRRRFSPELFRGPSFQTISSSGKNAAIIHYSPDSVKSDLIDKDSIYLCDSGGQYLDGTTDVTRTLHFGKPKSIEIRAFTRVLQGHIALDLMIFPEKTTGYLLDSFARQYLWRDGLDYRHGTGHGVGHYLNVHEGPQGINTRVNYNDVSLKPGMVLSNEPGYYKDEEFGIRIESMMVVVKKNFFDKEQEEDKTKDGAGEDKKSYFGFENLTLCPIQVKLIDRNLLSAEQIKWINDYHRVVYEKLSSLLIKHEDKVGLDYLKRECKSI</sequence>
<dbReference type="Pfam" id="PF16188">
    <property type="entry name" value="Peptidase_M24_C"/>
    <property type="match status" value="1"/>
</dbReference>
<feature type="domain" description="Peptidase M24" evidence="6">
    <location>
        <begin position="364"/>
        <end position="583"/>
    </location>
</feature>
<evidence type="ECO:0000313" key="10">
    <source>
        <dbReference type="Proteomes" id="UP001153365"/>
    </source>
</evidence>
<keyword evidence="4" id="KW-0378">Hydrolase</keyword>
<comment type="cofactor">
    <cofactor evidence="1">
        <name>Mn(2+)</name>
        <dbReference type="ChEBI" id="CHEBI:29035"/>
    </cofactor>
</comment>
<dbReference type="InterPro" id="IPR029149">
    <property type="entry name" value="Creatin/AminoP/Spt16_N"/>
</dbReference>
<accession>A0AAV0AX95</accession>
<evidence type="ECO:0000259" key="8">
    <source>
        <dbReference type="Pfam" id="PF16188"/>
    </source>
</evidence>
<dbReference type="PANTHER" id="PTHR43763">
    <property type="entry name" value="XAA-PRO AMINOPEPTIDASE 1"/>
    <property type="match status" value="1"/>
</dbReference>
<dbReference type="GO" id="GO:0046872">
    <property type="term" value="F:metal ion binding"/>
    <property type="evidence" value="ECO:0007669"/>
    <property type="project" value="UniProtKB-KW"/>
</dbReference>
<dbReference type="SUPFAM" id="SSF55920">
    <property type="entry name" value="Creatinase/aminopeptidase"/>
    <property type="match status" value="1"/>
</dbReference>
<dbReference type="InterPro" id="IPR036005">
    <property type="entry name" value="Creatinase/aminopeptidase-like"/>
</dbReference>
<dbReference type="PANTHER" id="PTHR43763:SF6">
    <property type="entry name" value="XAA-PRO AMINOPEPTIDASE 1"/>
    <property type="match status" value="1"/>
</dbReference>
<gene>
    <name evidence="9" type="ORF">PPACK8108_LOCUS8873</name>
</gene>
<name>A0AAV0AX95_PHAPC</name>
<feature type="domain" description="Creatinase N-terminal" evidence="7">
    <location>
        <begin position="20"/>
        <end position="170"/>
    </location>
</feature>
<dbReference type="Gene3D" id="3.90.230.10">
    <property type="entry name" value="Creatinase/methionine aminopeptidase superfamily"/>
    <property type="match status" value="1"/>
</dbReference>